<reference evidence="1" key="1">
    <citation type="submission" date="2023-08" db="EMBL/GenBank/DDBJ databases">
        <title>A de novo genome assembly of Solanum verrucosum Schlechtendal, a Mexican diploid species geographically isolated from the other diploid A-genome species in potato relatives.</title>
        <authorList>
            <person name="Hosaka K."/>
        </authorList>
    </citation>
    <scope>NUCLEOTIDE SEQUENCE</scope>
    <source>
        <tissue evidence="1">Young leaves</tissue>
    </source>
</reference>
<protein>
    <submittedName>
        <fullName evidence="1">Uncharacterized protein</fullName>
    </submittedName>
</protein>
<gene>
    <name evidence="1" type="ORF">MTR67_014168</name>
</gene>
<evidence type="ECO:0000313" key="2">
    <source>
        <dbReference type="Proteomes" id="UP001234989"/>
    </source>
</evidence>
<proteinExistence type="predicted"/>
<sequence>SKFRGNNWEILKGRGENLLDQLHIKYIDSLRGIPVGP</sequence>
<dbReference type="AlphaFoldDB" id="A0AAF0TMR2"/>
<accession>A0AAF0TMR2</accession>
<name>A0AAF0TMR2_SOLVR</name>
<dbReference type="Proteomes" id="UP001234989">
    <property type="component" value="Chromosome 3"/>
</dbReference>
<organism evidence="1 2">
    <name type="scientific">Solanum verrucosum</name>
    <dbReference type="NCBI Taxonomy" id="315347"/>
    <lineage>
        <taxon>Eukaryota</taxon>
        <taxon>Viridiplantae</taxon>
        <taxon>Streptophyta</taxon>
        <taxon>Embryophyta</taxon>
        <taxon>Tracheophyta</taxon>
        <taxon>Spermatophyta</taxon>
        <taxon>Magnoliopsida</taxon>
        <taxon>eudicotyledons</taxon>
        <taxon>Gunneridae</taxon>
        <taxon>Pentapetalae</taxon>
        <taxon>asterids</taxon>
        <taxon>lamiids</taxon>
        <taxon>Solanales</taxon>
        <taxon>Solanaceae</taxon>
        <taxon>Solanoideae</taxon>
        <taxon>Solaneae</taxon>
        <taxon>Solanum</taxon>
    </lineage>
</organism>
<evidence type="ECO:0000313" key="1">
    <source>
        <dbReference type="EMBL" id="WMV20783.1"/>
    </source>
</evidence>
<keyword evidence="2" id="KW-1185">Reference proteome</keyword>
<feature type="non-terminal residue" evidence="1">
    <location>
        <position position="1"/>
    </location>
</feature>
<dbReference type="EMBL" id="CP133614">
    <property type="protein sequence ID" value="WMV20783.1"/>
    <property type="molecule type" value="Genomic_DNA"/>
</dbReference>